<accession>A0A2P4Z4S6</accession>
<dbReference type="PROSITE" id="PS51391">
    <property type="entry name" value="CID"/>
    <property type="match status" value="1"/>
</dbReference>
<gene>
    <name evidence="2" type="ORF">CmeUKMEL1_15310</name>
</gene>
<dbReference type="EMBL" id="JIBK01000048">
    <property type="protein sequence ID" value="POM85021.1"/>
    <property type="molecule type" value="Genomic_DNA"/>
</dbReference>
<dbReference type="SMART" id="SM00582">
    <property type="entry name" value="RPR"/>
    <property type="match status" value="1"/>
</dbReference>
<keyword evidence="3" id="KW-1185">Reference proteome</keyword>
<organism evidence="2 3">
    <name type="scientific">Cryptosporidium meleagridis</name>
    <dbReference type="NCBI Taxonomy" id="93969"/>
    <lineage>
        <taxon>Eukaryota</taxon>
        <taxon>Sar</taxon>
        <taxon>Alveolata</taxon>
        <taxon>Apicomplexa</taxon>
        <taxon>Conoidasida</taxon>
        <taxon>Coccidia</taxon>
        <taxon>Eucoccidiorida</taxon>
        <taxon>Eimeriorina</taxon>
        <taxon>Cryptosporidiidae</taxon>
        <taxon>Cryptosporidium</taxon>
    </lineage>
</organism>
<proteinExistence type="predicted"/>
<evidence type="ECO:0000313" key="3">
    <source>
        <dbReference type="Proteomes" id="UP000236928"/>
    </source>
</evidence>
<dbReference type="AlphaFoldDB" id="A0A2P4Z4S6"/>
<protein>
    <recommendedName>
        <fullName evidence="1">CID domain-containing protein</fullName>
    </recommendedName>
</protein>
<dbReference type="InterPro" id="IPR006569">
    <property type="entry name" value="CID_dom"/>
</dbReference>
<dbReference type="VEuPathDB" id="CryptoDB:CmeUKMEL1_15310"/>
<sequence>MVLSERMFNIPGNDPLCWIWVDLDGTISNMNPPEQNDDFMALYNKYLEDIKENYDENLNVYEQFSSPIESLYYELSCERMPDNLEKSYERLLDSLSTKRVKINEIMTFVVDYSDQHSVQMIELLIQRFPNSTFEVKVSILYCISDILYNSHSSKIGAWKLRNCIMNIFPYLVSHISFQSNRGNSCYIDLINKTKSIIEIWIDWKIFPIEYIEGLSSSLCFDKMLDEMKNDKKTKLISNINDEISDGILLDKDIVSILSIWPIKSRLPVWKVWREMNHLLINKSLHEPKIRQDWVMNYGIVIAPLKLFGLTNFLHRISNWYNYRN</sequence>
<evidence type="ECO:0000259" key="1">
    <source>
        <dbReference type="PROSITE" id="PS51391"/>
    </source>
</evidence>
<evidence type="ECO:0000313" key="2">
    <source>
        <dbReference type="EMBL" id="POM85021.1"/>
    </source>
</evidence>
<dbReference type="InterPro" id="IPR008942">
    <property type="entry name" value="ENTH_VHS"/>
</dbReference>
<dbReference type="Proteomes" id="UP000236928">
    <property type="component" value="Unassembled WGS sequence"/>
</dbReference>
<dbReference type="Gene3D" id="1.25.40.90">
    <property type="match status" value="1"/>
</dbReference>
<reference evidence="2 3" key="1">
    <citation type="submission" date="2014-04" db="EMBL/GenBank/DDBJ databases">
        <title>Comparative Genomics of Cryptosporidium Species.</title>
        <authorList>
            <person name="Silva J.C."/>
            <person name="Su Q."/>
            <person name="Chalmers R."/>
            <person name="Chibucos M.C."/>
            <person name="Elwin K."/>
            <person name="Godinez A."/>
            <person name="Guo F."/>
            <person name="Huynh K."/>
            <person name="Orvis J."/>
            <person name="Ott S."/>
            <person name="Sadzewicz L."/>
            <person name="Sengamalay N."/>
            <person name="Shetty A."/>
            <person name="Sun M."/>
            <person name="Tallon L."/>
            <person name="Xiao L."/>
            <person name="Zhang H."/>
            <person name="Fraser C.M."/>
            <person name="Zhu G."/>
            <person name="Kissinger J."/>
            <person name="Widmer G."/>
        </authorList>
    </citation>
    <scope>NUCLEOTIDE SEQUENCE [LARGE SCALE GENOMIC DNA]</scope>
    <source>
        <strain evidence="2 3">UKMEL1</strain>
    </source>
</reference>
<name>A0A2P4Z4S6_9CRYT</name>
<comment type="caution">
    <text evidence="2">The sequence shown here is derived from an EMBL/GenBank/DDBJ whole genome shotgun (WGS) entry which is preliminary data.</text>
</comment>
<feature type="domain" description="CID" evidence="1">
    <location>
        <begin position="80"/>
        <end position="222"/>
    </location>
</feature>
<dbReference type="OrthoDB" id="377209at2759"/>
<dbReference type="Pfam" id="PF04818">
    <property type="entry name" value="CID"/>
    <property type="match status" value="1"/>
</dbReference>